<feature type="domain" description="BRCT" evidence="2">
    <location>
        <begin position="18"/>
        <end position="101"/>
    </location>
</feature>
<dbReference type="Gene3D" id="3.40.50.10190">
    <property type="entry name" value="BRCT domain"/>
    <property type="match status" value="1"/>
</dbReference>
<evidence type="ECO:0000313" key="3">
    <source>
        <dbReference type="EnsemblMetazoa" id="XP_014252226.1"/>
    </source>
</evidence>
<evidence type="ECO:0000256" key="1">
    <source>
        <dbReference type="SAM" id="MobiDB-lite"/>
    </source>
</evidence>
<dbReference type="Proteomes" id="UP000494040">
    <property type="component" value="Unassembled WGS sequence"/>
</dbReference>
<organism evidence="3 4">
    <name type="scientific">Cimex lectularius</name>
    <name type="common">Bed bug</name>
    <name type="synonym">Acanthia lectularia</name>
    <dbReference type="NCBI Taxonomy" id="79782"/>
    <lineage>
        <taxon>Eukaryota</taxon>
        <taxon>Metazoa</taxon>
        <taxon>Ecdysozoa</taxon>
        <taxon>Arthropoda</taxon>
        <taxon>Hexapoda</taxon>
        <taxon>Insecta</taxon>
        <taxon>Pterygota</taxon>
        <taxon>Neoptera</taxon>
        <taxon>Paraneoptera</taxon>
        <taxon>Hemiptera</taxon>
        <taxon>Heteroptera</taxon>
        <taxon>Panheteroptera</taxon>
        <taxon>Cimicomorpha</taxon>
        <taxon>Cimicidae</taxon>
        <taxon>Cimex</taxon>
    </lineage>
</organism>
<feature type="compositionally biased region" description="Basic and acidic residues" evidence="1">
    <location>
        <begin position="714"/>
        <end position="738"/>
    </location>
</feature>
<dbReference type="RefSeq" id="XP_014252226.1">
    <property type="nucleotide sequence ID" value="XM_014396740.2"/>
</dbReference>
<dbReference type="KEGG" id="clec:106668205"/>
<protein>
    <recommendedName>
        <fullName evidence="2">BRCT domain-containing protein</fullName>
    </recommendedName>
</protein>
<dbReference type="InterPro" id="IPR001357">
    <property type="entry name" value="BRCT_dom"/>
</dbReference>
<dbReference type="PROSITE" id="PS50172">
    <property type="entry name" value="BRCT"/>
    <property type="match status" value="1"/>
</dbReference>
<proteinExistence type="predicted"/>
<sequence>MDQNAEEPVNPALFLSDEGFAISFHLILTEEEEKNALAEVIWNSGGRVEQEYCQMQPKTVLLVDQQTYENRNDFNRIAFKHQYINDCISKNELLNLTDYLYYKDVEDSPEYFLDVIYYRIRDFRHIEKFPDEKDNLYTVMSLSPMSSMGSPRGTSSSMVDSNPTRKMLLPLSFNSTSKGNKAFFSYASNGILQSLSSWTSPESISAKSKFSRSTSSNIALNCLLKTLNQSSKRPKVGDFKFHKISRLKVKSQSKEVNLLNKSNQDKMEDSSQAKTVSKATPETSSDSKGLQIENIENQENQQNINSNQQRMQKDDVNKILKTSKNNCEVNNVTKDKVLEKGKQKPVVPTKIRKTRLKDENNEDVKKIIKKKNRSVDNLSKQNKFTVYRNEDNSLQQKKLDQAKRLTKDCFMCNIKNKEKLKIKNTKANNLFKTDNILKTQLLANKTIPTTKLVRAKFVVKESIGKNKKKESVKSTSLLKQIGHASIRKKLKDSNLMNKSILSLRSSTNLMNRLENISRDSTERKPVNKSDLKPMQISLTKLKSKQNQQDFNTLKIYSEGQHKNYSKNKAFEEKDRLRRLIQHAINRRAIVRLTRIPLTELACSSGANIKLCSKSKEPPSMVTTRQAKRNHSQDCNAIKRKQTCDKRSTKMKISENNVYKNKLKTSNRFREIKKLQMLTTKTNTNLNVKLRKEKSTPKSSCSRKNTNGFRTACSIKEKQDSEAEKSKNKTSHTKIDKLQVKSSTKLQDIRITRSAKRLELKAKNSSKLKGTVPLQKTSLDMPKKKEAEFINAPLKKVNISKLTEKEIKNVLNNKDIPAGFLSILKAKNELKNGGLSRTVLKSLNNINNIKNKNRNNCKDNKVQIIKVLRTLRLLRRIALNSNNS</sequence>
<dbReference type="Pfam" id="PF16589">
    <property type="entry name" value="BRCT_2"/>
    <property type="match status" value="1"/>
</dbReference>
<evidence type="ECO:0000313" key="4">
    <source>
        <dbReference type="Proteomes" id="UP000494040"/>
    </source>
</evidence>
<evidence type="ECO:0000259" key="2">
    <source>
        <dbReference type="PROSITE" id="PS50172"/>
    </source>
</evidence>
<dbReference type="InterPro" id="IPR036420">
    <property type="entry name" value="BRCT_dom_sf"/>
</dbReference>
<feature type="region of interest" description="Disordered" evidence="1">
    <location>
        <begin position="711"/>
        <end position="738"/>
    </location>
</feature>
<dbReference type="AlphaFoldDB" id="A0A8I6RTR0"/>
<keyword evidence="4" id="KW-1185">Reference proteome</keyword>
<name>A0A8I6RTR0_CIMLE</name>
<accession>A0A8I6RTR0</accession>
<feature type="compositionally biased region" description="Polar residues" evidence="1">
    <location>
        <begin position="272"/>
        <end position="288"/>
    </location>
</feature>
<feature type="region of interest" description="Disordered" evidence="1">
    <location>
        <begin position="255"/>
        <end position="291"/>
    </location>
</feature>
<reference evidence="3" key="1">
    <citation type="submission" date="2022-01" db="UniProtKB">
        <authorList>
            <consortium name="EnsemblMetazoa"/>
        </authorList>
    </citation>
    <scope>IDENTIFICATION</scope>
</reference>
<dbReference type="EnsemblMetazoa" id="XM_014396740.2">
    <property type="protein sequence ID" value="XP_014252226.1"/>
    <property type="gene ID" value="LOC106668205"/>
</dbReference>
<dbReference type="GeneID" id="106668205"/>